<dbReference type="Proteomes" id="UP001497522">
    <property type="component" value="Chromosome 1"/>
</dbReference>
<keyword evidence="3" id="KW-1185">Reference proteome</keyword>
<evidence type="ECO:0000313" key="3">
    <source>
        <dbReference type="Proteomes" id="UP001497522"/>
    </source>
</evidence>
<feature type="domain" description="CHAT" evidence="1">
    <location>
        <begin position="682"/>
        <end position="1041"/>
    </location>
</feature>
<accession>A0ABP1A2P2</accession>
<name>A0ABP1A2P2_9BRYO</name>
<protein>
    <recommendedName>
        <fullName evidence="1">CHAT domain-containing protein</fullName>
    </recommendedName>
</protein>
<dbReference type="InterPro" id="IPR024983">
    <property type="entry name" value="CHAT_dom"/>
</dbReference>
<dbReference type="PANTHER" id="PTHR10098">
    <property type="entry name" value="RAPSYN-RELATED"/>
    <property type="match status" value="1"/>
</dbReference>
<sequence>MEDQPSPAGCCYDDKKLQLVQSEHGLQYHLQKLPPQLGEAFHRHGECGQGAMDMGDWETARREFECCRNVVKELIATDVGKATQDWLLVWASLPLADLYHFHDKRLKEACEIQKEMLNCVMSLQDSDEHYMVFHTIAIFYYISLYEWGYSASCSSNPAVRKDSAVEKYAMLQDFDEKEAEPHICYLLAIEHFRHSGSLEDGLHWLKEAKRVWGENFPDKKNYDYALREASMYMLIGMYEEAEITLRGLIGSMESDQAPESGLLKLDRIETYGLLKDCYEELSRRATADGNTKRAEAYAASAVSAGIEESKLLDQVEDDTVQKVEELNKERLQHEGNQDYQKAAVCLEKCVDLIQRCDHPEELKISIKLCYDQLGSLYRNLYQQSATHNSVDHEFFSCAVHYYEEYLKLMVSPLDVADANYKLARLYGILDQVQIRPFDTYAESLEGPSLAEHFHELQLSASNHSLEVDSYLAKNTPLLDYGKKAALIYADILYTMTENSESWTRVLEFHKNVYTLLQEYNVRRYVILVRNQILTHKPLGHEDMETANRWMRQALLWAERERTRALLYQLGPNKLSPLASKELRAFDTNDHVAWEALQCTPAMCGEGTVFVEYSNFASTNRWLVYIITHCDGTVDMTWTAQPVNIQKKLENLRTHLCHGCPEKPADNGEVDSHWYDDRDMHKDLEYLHDLLISPIAETLSKMKPEHKLILAPNEMLTNVPFAALRDCKQPAGQGYLIERHTIAVTPSLRVLKNCSERLKDLQKLSHSPSRGAIVALGDPAYGPNSETPRLEWSGQEVQFIESLFGDTQVVKLLGPDATPHNLLKWAKFPSENEFTQAIFHVGAHGKVDSKEFRKGGLLLARPGSKPYGPHKEVEKTCAIPESEKDGNLAKVEKDSTQINEDSQATRRSFGEVGGVRGNLSLGKRAANLKSDDIVGCGFQWNIDMLVLSACDTLRGEITSDSVLNLPRAFLTAGVPCIMASQWQVPDDSTFVLMQGFYTHLRRGKDAASALRASMLQMLQILNPDVQQQAYKVHQWAPFLVWGLPTICLPPHLQDP</sequence>
<reference evidence="2 3" key="1">
    <citation type="submission" date="2024-03" db="EMBL/GenBank/DDBJ databases">
        <authorList>
            <consortium name="ELIXIR-Norway"/>
            <consortium name="Elixir Norway"/>
        </authorList>
    </citation>
    <scope>NUCLEOTIDE SEQUENCE [LARGE SCALE GENOMIC DNA]</scope>
</reference>
<dbReference type="EMBL" id="OZ023702">
    <property type="protein sequence ID" value="CAK9857278.1"/>
    <property type="molecule type" value="Genomic_DNA"/>
</dbReference>
<organism evidence="2 3">
    <name type="scientific">Sphagnum jensenii</name>
    <dbReference type="NCBI Taxonomy" id="128206"/>
    <lineage>
        <taxon>Eukaryota</taxon>
        <taxon>Viridiplantae</taxon>
        <taxon>Streptophyta</taxon>
        <taxon>Embryophyta</taxon>
        <taxon>Bryophyta</taxon>
        <taxon>Sphagnophytina</taxon>
        <taxon>Sphagnopsida</taxon>
        <taxon>Sphagnales</taxon>
        <taxon>Sphagnaceae</taxon>
        <taxon>Sphagnum</taxon>
    </lineage>
</organism>
<dbReference type="PANTHER" id="PTHR10098:SF111">
    <property type="entry name" value="CHAT DOMAIN-CONTAINING PROTEIN"/>
    <property type="match status" value="1"/>
</dbReference>
<dbReference type="Pfam" id="PF12770">
    <property type="entry name" value="CHAT"/>
    <property type="match status" value="1"/>
</dbReference>
<gene>
    <name evidence="2" type="ORF">CSSPJE1EN2_LOCUS273</name>
</gene>
<evidence type="ECO:0000313" key="2">
    <source>
        <dbReference type="EMBL" id="CAK9857278.1"/>
    </source>
</evidence>
<evidence type="ECO:0000259" key="1">
    <source>
        <dbReference type="Pfam" id="PF12770"/>
    </source>
</evidence>
<proteinExistence type="predicted"/>